<keyword evidence="4" id="KW-0808">Transferase</keyword>
<evidence type="ECO:0000256" key="1">
    <source>
        <dbReference type="ARBA" id="ARBA00001947"/>
    </source>
</evidence>
<comment type="similarity">
    <text evidence="2">Belongs to the protein prenyltransferase subunit beta family.</text>
</comment>
<keyword evidence="3" id="KW-0637">Prenyltransferase</keyword>
<dbReference type="Gene3D" id="1.50.10.20">
    <property type="match status" value="1"/>
</dbReference>
<dbReference type="InterPro" id="IPR001330">
    <property type="entry name" value="Prenyltrans"/>
</dbReference>
<keyword evidence="5" id="KW-0479">Metal-binding</keyword>
<proteinExistence type="inferred from homology"/>
<accession>A0A3S5B3K8</accession>
<keyword evidence="7" id="KW-0862">Zinc</keyword>
<evidence type="ECO:0000259" key="8">
    <source>
        <dbReference type="Pfam" id="PF00432"/>
    </source>
</evidence>
<dbReference type="GO" id="GO:0046872">
    <property type="term" value="F:metal ion binding"/>
    <property type="evidence" value="ECO:0007669"/>
    <property type="project" value="UniProtKB-KW"/>
</dbReference>
<evidence type="ECO:0000256" key="5">
    <source>
        <dbReference type="ARBA" id="ARBA00022723"/>
    </source>
</evidence>
<comment type="cofactor">
    <cofactor evidence="1">
        <name>Zn(2+)</name>
        <dbReference type="ChEBI" id="CHEBI:29105"/>
    </cofactor>
</comment>
<dbReference type="Pfam" id="PF00432">
    <property type="entry name" value="Prenyltrans"/>
    <property type="match status" value="1"/>
</dbReference>
<dbReference type="PANTHER" id="PTHR11774">
    <property type="entry name" value="GERANYLGERANYL TRANSFERASE TYPE BETA SUBUNIT"/>
    <property type="match status" value="1"/>
</dbReference>
<dbReference type="PANTHER" id="PTHR11774:SF6">
    <property type="entry name" value="PROTEIN FARNESYLTRANSFERASE SUBUNIT BETA"/>
    <property type="match status" value="1"/>
</dbReference>
<evidence type="ECO:0000256" key="7">
    <source>
        <dbReference type="ARBA" id="ARBA00022833"/>
    </source>
</evidence>
<dbReference type="GO" id="GO:0004660">
    <property type="term" value="F:protein farnesyltransferase activity"/>
    <property type="evidence" value="ECO:0007669"/>
    <property type="project" value="TreeGrafter"/>
</dbReference>
<dbReference type="SUPFAM" id="SSF48239">
    <property type="entry name" value="Terpenoid cyclases/Protein prenyltransferases"/>
    <property type="match status" value="1"/>
</dbReference>
<organism evidence="9 10">
    <name type="scientific">Protopolystoma xenopodis</name>
    <dbReference type="NCBI Taxonomy" id="117903"/>
    <lineage>
        <taxon>Eukaryota</taxon>
        <taxon>Metazoa</taxon>
        <taxon>Spiralia</taxon>
        <taxon>Lophotrochozoa</taxon>
        <taxon>Platyhelminthes</taxon>
        <taxon>Monogenea</taxon>
        <taxon>Polyopisthocotylea</taxon>
        <taxon>Polystomatidea</taxon>
        <taxon>Polystomatidae</taxon>
        <taxon>Protopolystoma</taxon>
    </lineage>
</organism>
<dbReference type="GO" id="GO:0005965">
    <property type="term" value="C:protein farnesyltransferase complex"/>
    <property type="evidence" value="ECO:0007669"/>
    <property type="project" value="TreeGrafter"/>
</dbReference>
<evidence type="ECO:0000256" key="3">
    <source>
        <dbReference type="ARBA" id="ARBA00022602"/>
    </source>
</evidence>
<dbReference type="AlphaFoldDB" id="A0A3S5B3K8"/>
<keyword evidence="6" id="KW-0677">Repeat</keyword>
<evidence type="ECO:0000256" key="6">
    <source>
        <dbReference type="ARBA" id="ARBA00022737"/>
    </source>
</evidence>
<reference evidence="9" key="1">
    <citation type="submission" date="2018-11" db="EMBL/GenBank/DDBJ databases">
        <authorList>
            <consortium name="Pathogen Informatics"/>
        </authorList>
    </citation>
    <scope>NUCLEOTIDE SEQUENCE</scope>
</reference>
<evidence type="ECO:0000313" key="10">
    <source>
        <dbReference type="Proteomes" id="UP000784294"/>
    </source>
</evidence>
<evidence type="ECO:0000256" key="2">
    <source>
        <dbReference type="ARBA" id="ARBA00010497"/>
    </source>
</evidence>
<comment type="caution">
    <text evidence="9">The sequence shown here is derived from an EMBL/GenBank/DDBJ whole genome shotgun (WGS) entry which is preliminary data.</text>
</comment>
<sequence length="91" mass="10104">MAALCILDRVNLINTPRLLRWVTHRQMASEGGFQGRTNKLVDSCYSFWQGSSIAILEELFSASGDTALVMGESLFNTSALQVGLFSRRFSN</sequence>
<dbReference type="OrthoDB" id="10261146at2759"/>
<dbReference type="InterPro" id="IPR045089">
    <property type="entry name" value="PGGT1B-like"/>
</dbReference>
<feature type="domain" description="Prenyltransferase alpha-alpha toroid" evidence="8">
    <location>
        <begin position="1"/>
        <end position="63"/>
    </location>
</feature>
<gene>
    <name evidence="9" type="ORF">PXEA_LOCUS32869</name>
</gene>
<dbReference type="Proteomes" id="UP000784294">
    <property type="component" value="Unassembled WGS sequence"/>
</dbReference>
<protein>
    <recommendedName>
        <fullName evidence="8">Prenyltransferase alpha-alpha toroid domain-containing protein</fullName>
    </recommendedName>
</protein>
<evidence type="ECO:0000256" key="4">
    <source>
        <dbReference type="ARBA" id="ARBA00022679"/>
    </source>
</evidence>
<name>A0A3S5B3K8_9PLAT</name>
<dbReference type="InterPro" id="IPR008930">
    <property type="entry name" value="Terpenoid_cyclase/PrenylTrfase"/>
</dbReference>
<keyword evidence="10" id="KW-1185">Reference proteome</keyword>
<evidence type="ECO:0000313" key="9">
    <source>
        <dbReference type="EMBL" id="VEL39429.1"/>
    </source>
</evidence>
<dbReference type="EMBL" id="CAAALY010261260">
    <property type="protein sequence ID" value="VEL39429.1"/>
    <property type="molecule type" value="Genomic_DNA"/>
</dbReference>